<dbReference type="SUPFAM" id="SSF56801">
    <property type="entry name" value="Acetyl-CoA synthetase-like"/>
    <property type="match status" value="2"/>
</dbReference>
<dbReference type="InterPro" id="IPR025110">
    <property type="entry name" value="AMP-bd_C"/>
</dbReference>
<dbReference type="Gene3D" id="3.30.300.30">
    <property type="match status" value="2"/>
</dbReference>
<dbReference type="FunFam" id="3.30.559.10:FF:000023">
    <property type="entry name" value="Non-ribosomal peptide synthetase"/>
    <property type="match status" value="1"/>
</dbReference>
<dbReference type="InterPro" id="IPR044894">
    <property type="entry name" value="TubC_N_sf"/>
</dbReference>
<name>A0A368LG55_9VIBR</name>
<dbReference type="InterPro" id="IPR057737">
    <property type="entry name" value="Condensation_MtbB-like"/>
</dbReference>
<dbReference type="Gene3D" id="3.30.559.30">
    <property type="entry name" value="Nonribosomal peptide synthetase, condensation domain"/>
    <property type="match status" value="2"/>
</dbReference>
<dbReference type="SUPFAM" id="SSF52777">
    <property type="entry name" value="CoA-dependent acyltransferases"/>
    <property type="match status" value="4"/>
</dbReference>
<dbReference type="PROSITE" id="PS50075">
    <property type="entry name" value="CARRIER"/>
    <property type="match status" value="2"/>
</dbReference>
<dbReference type="GO" id="GO:0005737">
    <property type="term" value="C:cytoplasm"/>
    <property type="evidence" value="ECO:0007669"/>
    <property type="project" value="TreeGrafter"/>
</dbReference>
<dbReference type="PANTHER" id="PTHR45527">
    <property type="entry name" value="NONRIBOSOMAL PEPTIDE SYNTHETASE"/>
    <property type="match status" value="1"/>
</dbReference>
<dbReference type="Pfam" id="PF00668">
    <property type="entry name" value="Condensation"/>
    <property type="match status" value="2"/>
</dbReference>
<dbReference type="PROSITE" id="PS00455">
    <property type="entry name" value="AMP_BINDING"/>
    <property type="match status" value="2"/>
</dbReference>
<dbReference type="Gene3D" id="1.10.1200.10">
    <property type="entry name" value="ACP-like"/>
    <property type="match status" value="2"/>
</dbReference>
<dbReference type="GO" id="GO:0043041">
    <property type="term" value="P:amino acid activation for nonribosomal peptide biosynthetic process"/>
    <property type="evidence" value="ECO:0007669"/>
    <property type="project" value="TreeGrafter"/>
</dbReference>
<feature type="domain" description="Carrier" evidence="3">
    <location>
        <begin position="2044"/>
        <end position="2119"/>
    </location>
</feature>
<evidence type="ECO:0000259" key="3">
    <source>
        <dbReference type="PROSITE" id="PS50075"/>
    </source>
</evidence>
<dbReference type="InterPro" id="IPR020845">
    <property type="entry name" value="AMP-binding_CS"/>
</dbReference>
<dbReference type="SUPFAM" id="SSF47336">
    <property type="entry name" value="ACP-like"/>
    <property type="match status" value="2"/>
</dbReference>
<dbReference type="Pfam" id="PF18563">
    <property type="entry name" value="TubC_N"/>
    <property type="match status" value="1"/>
</dbReference>
<gene>
    <name evidence="4" type="ORF">CIK83_17065</name>
</gene>
<evidence type="ECO:0000313" key="4">
    <source>
        <dbReference type="EMBL" id="RCS68630.1"/>
    </source>
</evidence>
<dbReference type="Gene3D" id="3.40.50.12780">
    <property type="entry name" value="N-terminal domain of ligase-like"/>
    <property type="match status" value="2"/>
</dbReference>
<keyword evidence="2" id="KW-0436">Ligase</keyword>
<dbReference type="GO" id="GO:0031177">
    <property type="term" value="F:phosphopantetheine binding"/>
    <property type="evidence" value="ECO:0007669"/>
    <property type="project" value="TreeGrafter"/>
</dbReference>
<proteinExistence type="predicted"/>
<dbReference type="InterPro" id="IPR045851">
    <property type="entry name" value="AMP-bd_C_sf"/>
</dbReference>
<comment type="pathway">
    <text evidence="1">Siderophore biosynthesis.</text>
</comment>
<dbReference type="Pfam" id="PF00501">
    <property type="entry name" value="AMP-binding"/>
    <property type="match status" value="2"/>
</dbReference>
<dbReference type="Gene3D" id="1.10.10.1830">
    <property type="entry name" value="Non-ribosomal peptide synthase, adenylation domain"/>
    <property type="match status" value="1"/>
</dbReference>
<feature type="domain" description="Carrier" evidence="3">
    <location>
        <begin position="1018"/>
        <end position="1093"/>
    </location>
</feature>
<evidence type="ECO:0000256" key="2">
    <source>
        <dbReference type="ARBA" id="ARBA00022598"/>
    </source>
</evidence>
<comment type="caution">
    <text evidence="4">The sequence shown here is derived from an EMBL/GenBank/DDBJ whole genome shotgun (WGS) entry which is preliminary data.</text>
</comment>
<dbReference type="InterPro" id="IPR010071">
    <property type="entry name" value="AA_adenyl_dom"/>
</dbReference>
<dbReference type="Pfam" id="PF13193">
    <property type="entry name" value="AMP-binding_C"/>
    <property type="match status" value="1"/>
</dbReference>
<dbReference type="InterPro" id="IPR023213">
    <property type="entry name" value="CAT-like_dom_sf"/>
</dbReference>
<dbReference type="GO" id="GO:0044550">
    <property type="term" value="P:secondary metabolite biosynthetic process"/>
    <property type="evidence" value="ECO:0007669"/>
    <property type="project" value="TreeGrafter"/>
</dbReference>
<dbReference type="InterPro" id="IPR041464">
    <property type="entry name" value="TubC_N"/>
</dbReference>
<dbReference type="GO" id="GO:0016874">
    <property type="term" value="F:ligase activity"/>
    <property type="evidence" value="ECO:0007669"/>
    <property type="project" value="UniProtKB-KW"/>
</dbReference>
<organism evidence="4 5">
    <name type="scientific">Vibrio casei</name>
    <dbReference type="NCBI Taxonomy" id="673372"/>
    <lineage>
        <taxon>Bacteria</taxon>
        <taxon>Pseudomonadati</taxon>
        <taxon>Pseudomonadota</taxon>
        <taxon>Gammaproteobacteria</taxon>
        <taxon>Vibrionales</taxon>
        <taxon>Vibrionaceae</taxon>
        <taxon>Vibrio</taxon>
    </lineage>
</organism>
<accession>A0A368LG55</accession>
<dbReference type="InterPro" id="IPR036736">
    <property type="entry name" value="ACP-like_sf"/>
</dbReference>
<protein>
    <submittedName>
        <fullName evidence="4">Non-ribosomal peptide synthetase</fullName>
    </submittedName>
</protein>
<keyword evidence="5" id="KW-1185">Reference proteome</keyword>
<evidence type="ECO:0000256" key="1">
    <source>
        <dbReference type="ARBA" id="ARBA00004924"/>
    </source>
</evidence>
<dbReference type="Gene3D" id="3.30.559.10">
    <property type="entry name" value="Chloramphenicol acetyltransferase-like domain"/>
    <property type="match status" value="2"/>
</dbReference>
<dbReference type="InterPro" id="IPR009081">
    <property type="entry name" value="PP-bd_ACP"/>
</dbReference>
<dbReference type="Pfam" id="PF00550">
    <property type="entry name" value="PP-binding"/>
    <property type="match status" value="2"/>
</dbReference>
<dbReference type="InterPro" id="IPR000873">
    <property type="entry name" value="AMP-dep_synth/lig_dom"/>
</dbReference>
<dbReference type="InterPro" id="IPR001242">
    <property type="entry name" value="Condensation_dom"/>
</dbReference>
<reference evidence="4 5" key="1">
    <citation type="journal article" date="2017" name="Elife">
        <title>Extensive horizontal gene transfer in cheese-associated bacteria.</title>
        <authorList>
            <person name="Bonham K.S."/>
            <person name="Wolfe B.E."/>
            <person name="Dutton R.J."/>
        </authorList>
    </citation>
    <scope>NUCLEOTIDE SEQUENCE [LARGE SCALE GENOMIC DNA]</scope>
    <source>
        <strain evidence="4 5">JB196</strain>
    </source>
</reference>
<dbReference type="Proteomes" id="UP000252479">
    <property type="component" value="Unassembled WGS sequence"/>
</dbReference>
<dbReference type="EMBL" id="QPGL01000004">
    <property type="protein sequence ID" value="RCS68630.1"/>
    <property type="molecule type" value="Genomic_DNA"/>
</dbReference>
<dbReference type="InterPro" id="IPR042099">
    <property type="entry name" value="ANL_N_sf"/>
</dbReference>
<dbReference type="PANTHER" id="PTHR45527:SF10">
    <property type="entry name" value="PYOCHELIN SYNTHASE PCHF"/>
    <property type="match status" value="1"/>
</dbReference>
<dbReference type="NCBIfam" id="TIGR01733">
    <property type="entry name" value="AA-adenyl-dom"/>
    <property type="match status" value="1"/>
</dbReference>
<dbReference type="CDD" id="cd19535">
    <property type="entry name" value="Cyc_NRPS"/>
    <property type="match status" value="1"/>
</dbReference>
<sequence length="2134" mass="239241">MDVLTMNHKDTFSLLKQLKAKGIKLRALNGQLKVSSQSGTLDADTVNLLKTNKDQLLNYLSDKAYKGSIRSSAEQRFEPFDLNENQQAYWLGRSASVDGGGVAIHLYFEIDATELDINRLHNTWESMVRRHDMLRAVVTSDGQQKILEEVTVPPFRVIEPEPSFDAALLDTRNRLSHANYDLTKWPQHNFQVVTSSSKKTLCLSIDCWCIDGWSYQILFQEWLQLYRDEVALPAIELSFRDYCTHLDSEQSSRQQQDYIDNMAGSLPPAPSLPECSRSQSMPRFQRYEHWLSGEKMQQLKRWCSSKGVTLASTLLTLYAEVLHLWSSNDCFTVNVPRFNRNSDDSRVNHIIGEFATFSLVGFDFNAEMDRVSRIKCAQKMVLESVEAGVSGVDILRKRNERSQSVQTMPFVFTNAPEWVTQSGEKQSFIDTLQQLGLLEYAISQTPQVKIDCQYHESREGLYLFWDVREDQFYPGQIEQMFNVFLNGILGLVEQPDKEQRPQVDNVALIHEEHLLQENIWADFSNTVSRYPDSVAIVCDEGEMTWAQLNERVNALSGHIASLGLAPNQPILIMAEKGWKQVAAFLSLVHQAHTAVPIDCSNPIERIQFISGDTKAPLVLCTELYKEKAANIGLPTLDITKISTNNAVARQQSGAESMLIIYTSGSTGQPKGVKIAEVAMNNAVNATIERFQFDHQDVFFGLTQLHHDMAWFDVLAAVKTGGQLVYPASKDYRDPLAWIRQIERHGVTCWNSVPQLMQMLLTALKQQSPHALSSVRIAFLGGDWIPLSTYLDMKASLPSARLISVGGPTETTLWNIMYEVETFDQTWSSVPYGKPIANNQYRILDRHGRDCPPWVEGEMCCSGIGVTQGYVNRPELEGDKFFESEDGSRYYRTGDIGRYRADGEIEFIGRKDDQIMVGGYRIESQEIHRALESHPAVNQAQVLVENGQLQAFVVGEHDHTMSAEQLDSLLRKTLPEQMIPSVYFVVEAIPLTANGKIDKAALASLDRQLLVFSQIDATDILLPEHKSVAALWEQVLGRTPQKTNDDFFLFGGHSLAAVELFALMFPQGHETHSVVSLFESRTVAQQAQLMVESAGSHALVLSEERLDKAELSQSQKRICFVEQMTQRKNLFNLPFRIALSRDCEVARLKSSLERALSQFDVFQSRLVNGQWVRTENTPCVMLEALPLTEREIDELSRAQASEILDLSSGKGWVAQLVNHEEGHCELLLTVHHALFDGWSLQILFKAWQDCYRDEWLHFAQRADYFNYCQWESEQSRSDEELDFWRSQLEGFQDSALLPTQLEPQNNDLTAQTEVLSLDASMIDALKGFSEQHSTTEFAVMMAAFQLLISRYLSQDDVVIGTHVANRPTVQMQAIPGLFLNNIAIRQRVDRDWSVEQMVSEQTKTLLSAMKHSNVPFERVVSEMAAGGDGNRHPLYQISFVLDNSQTLEGELGCVIKPTAQPAISTELEMNVQLGKDQGRVNLVFRKGLFTASSMRRLLEQYQGILKQMIARPSCQLNALCYNSGNQHEALQGPLTPIVNNSIHELWQQVVENTPEAPVLIGDGVTCTFEQLNDKAEALACQLAFVGVGYQSRVGVHLDLGEDLMVSLLAIVKLSACYVPLATSLPEGRLKHMVEIAQCELIIGRNTFDQSALDCTAFDMGAPYFDSTDIKSQQGLVITEHSQTDKPLLYVTFTSGSTGAPKAVPATEIGALNRFSWTWQNMPYAAGEVCALKTSISFVDSIAEIFTPLLKGVPLAVIPTQAQYSPEAFTHCLKKYQITRLVMVPSLMETLVEHRLNDPESSQCYQALKYLTLSGETLSQALADRVLSLWPHIELWNLYGSAEVAADVLARRVELGGDYVTLGKPLLNTTVSLRDNWGTPTPHGGKGELWVTGCQVISGYLNDTAFPQNTLGEATFATGDMAQFHCCDDNLETTEVVFVGRQQQLVKIRGQRVSLAEIKETLTQHEHVTQLAVVMVDDHRIGVIYTPETVSAKSLQSIAEQFLPRYMRPQVWHGVAQMPLLATGKVDLKAAGDCLKQQASQPVEARAMTEREREIAQLWQTLTGIYPHDPKNHFFDVGGHSLLVNSLTNVLNKSFGLSLRLGLVYDSLVLSEMAQLIETLVTTNLAKSSIKETGII</sequence>
<evidence type="ECO:0000313" key="5">
    <source>
        <dbReference type="Proteomes" id="UP000252479"/>
    </source>
</evidence>